<evidence type="ECO:0000256" key="3">
    <source>
        <dbReference type="ARBA" id="ARBA00022598"/>
    </source>
</evidence>
<dbReference type="OrthoDB" id="3865600at2"/>
<organism evidence="13 14">
    <name type="scientific">Sphingomonas glacialis</name>
    <dbReference type="NCBI Taxonomy" id="658225"/>
    <lineage>
        <taxon>Bacteria</taxon>
        <taxon>Pseudomonadati</taxon>
        <taxon>Pseudomonadota</taxon>
        <taxon>Alphaproteobacteria</taxon>
        <taxon>Sphingomonadales</taxon>
        <taxon>Sphingomonadaceae</taxon>
        <taxon>Sphingomonas</taxon>
    </lineage>
</organism>
<keyword evidence="11" id="KW-1133">Transmembrane helix</keyword>
<dbReference type="GO" id="GO:0043774">
    <property type="term" value="F:coenzyme F420-2 alpha-glutamyl ligase activity"/>
    <property type="evidence" value="ECO:0007669"/>
    <property type="project" value="TreeGrafter"/>
</dbReference>
<dbReference type="InterPro" id="IPR013815">
    <property type="entry name" value="ATP_grasp_subdomain_1"/>
</dbReference>
<evidence type="ECO:0000256" key="8">
    <source>
        <dbReference type="ARBA" id="ARBA00022917"/>
    </source>
</evidence>
<evidence type="ECO:0000256" key="11">
    <source>
        <dbReference type="SAM" id="Phobius"/>
    </source>
</evidence>
<dbReference type="Pfam" id="PF18030">
    <property type="entry name" value="Rimk_N"/>
    <property type="match status" value="1"/>
</dbReference>
<dbReference type="EMBL" id="RCZC01000002">
    <property type="protein sequence ID" value="TPG54608.1"/>
    <property type="molecule type" value="Genomic_DNA"/>
</dbReference>
<reference evidence="13 14" key="1">
    <citation type="journal article" date="2019" name="Environ. Microbiol.">
        <title>Species interactions and distinct microbial communities in high Arctic permafrost affected cryosols are associated with the CH4 and CO2 gas fluxes.</title>
        <authorList>
            <person name="Altshuler I."/>
            <person name="Hamel J."/>
            <person name="Turney S."/>
            <person name="Magnuson E."/>
            <person name="Levesque R."/>
            <person name="Greer C."/>
            <person name="Whyte L.G."/>
        </authorList>
    </citation>
    <scope>NUCLEOTIDE SEQUENCE [LARGE SCALE GENOMIC DNA]</scope>
    <source>
        <strain evidence="13 14">E6.1</strain>
    </source>
</reference>
<dbReference type="InterPro" id="IPR011761">
    <property type="entry name" value="ATP-grasp"/>
</dbReference>
<dbReference type="Gene3D" id="3.30.1490.20">
    <property type="entry name" value="ATP-grasp fold, A domain"/>
    <property type="match status" value="1"/>
</dbReference>
<dbReference type="Gene3D" id="3.30.470.20">
    <property type="entry name" value="ATP-grasp fold, B domain"/>
    <property type="match status" value="1"/>
</dbReference>
<sequence length="465" mass="49914">MAIEGSATMLGWILFHRALDPALPEVPEIFRFQEAAAAMGIDLQILHPHHFDLVVGAGEEWTVKYHGSPIARPDFVLCRSGAETDYFTLALLRHLERRNVRLVNGPVAIELVADKLHSLQELVRAGLPVPRTILGKFPVDIELVERELGFPVIVKTLKGTRGTGVLKCENRSQFEDLAGLLESAEAQADFVMQHYIRASHGRDVRVLVVGGRVVAAMERRSLTGGFKSNVSLGGVGIAYNPPREMAELAVQAADTLGLDVTGIDILFDETGYRICEANSAPGFQGLERACGVDVPSSILEWIVSTQASAMAPPVTGENDALVALVFGGRSGLRTISDRSPTYRRFAGSVGTRLIAVGLRAMAQSAVPPAFIDRKSSTTLGLRTLFAGRITTPLAAFDETEQERALLITLAVSIWAAVLPWLAGAGPAISGVLSMLALLFPIVFLLTAPIGRLRGAARLQHGGPRA</sequence>
<dbReference type="PANTHER" id="PTHR21621:SF2">
    <property type="entry name" value="COENZYME GAMMA-F420-2:ALPHA-L-GLUTAMATE LIGASE"/>
    <property type="match status" value="1"/>
</dbReference>
<dbReference type="Proteomes" id="UP000319931">
    <property type="component" value="Unassembled WGS sequence"/>
</dbReference>
<accession>A0A502FYJ7</accession>
<comment type="caution">
    <text evidence="13">The sequence shown here is derived from an EMBL/GenBank/DDBJ whole genome shotgun (WGS) entry which is preliminary data.</text>
</comment>
<keyword evidence="14" id="KW-1185">Reference proteome</keyword>
<evidence type="ECO:0000256" key="1">
    <source>
        <dbReference type="ARBA" id="ARBA00001936"/>
    </source>
</evidence>
<evidence type="ECO:0000256" key="6">
    <source>
        <dbReference type="ARBA" id="ARBA00022840"/>
    </source>
</evidence>
<keyword evidence="8" id="KW-0648">Protein biosynthesis</keyword>
<comment type="cofactor">
    <cofactor evidence="2">
        <name>Mg(2+)</name>
        <dbReference type="ChEBI" id="CHEBI:18420"/>
    </cofactor>
</comment>
<dbReference type="PANTHER" id="PTHR21621">
    <property type="entry name" value="RIBOSOMAL PROTEIN S6 MODIFICATION PROTEIN"/>
    <property type="match status" value="1"/>
</dbReference>
<name>A0A502FYJ7_9SPHN</name>
<dbReference type="SUPFAM" id="SSF56059">
    <property type="entry name" value="Glutathione synthetase ATP-binding domain-like"/>
    <property type="match status" value="1"/>
</dbReference>
<dbReference type="InterPro" id="IPR041107">
    <property type="entry name" value="Rimk_N"/>
</dbReference>
<gene>
    <name evidence="13" type="ORF">EAH76_08195</name>
</gene>
<dbReference type="GO" id="GO:0046872">
    <property type="term" value="F:metal ion binding"/>
    <property type="evidence" value="ECO:0007669"/>
    <property type="project" value="UniProtKB-KW"/>
</dbReference>
<evidence type="ECO:0000259" key="12">
    <source>
        <dbReference type="PROSITE" id="PS50975"/>
    </source>
</evidence>
<evidence type="ECO:0000256" key="4">
    <source>
        <dbReference type="ARBA" id="ARBA00022723"/>
    </source>
</evidence>
<dbReference type="GO" id="GO:0005524">
    <property type="term" value="F:ATP binding"/>
    <property type="evidence" value="ECO:0007669"/>
    <property type="project" value="UniProtKB-UniRule"/>
</dbReference>
<evidence type="ECO:0000256" key="2">
    <source>
        <dbReference type="ARBA" id="ARBA00001946"/>
    </source>
</evidence>
<evidence type="ECO:0000313" key="13">
    <source>
        <dbReference type="EMBL" id="TPG54608.1"/>
    </source>
</evidence>
<keyword evidence="4" id="KW-0479">Metal-binding</keyword>
<dbReference type="Pfam" id="PF08443">
    <property type="entry name" value="RimK"/>
    <property type="match status" value="1"/>
</dbReference>
<proteinExistence type="predicted"/>
<evidence type="ECO:0000256" key="10">
    <source>
        <dbReference type="PROSITE-ProRule" id="PRU00409"/>
    </source>
</evidence>
<evidence type="ECO:0000256" key="5">
    <source>
        <dbReference type="ARBA" id="ARBA00022741"/>
    </source>
</evidence>
<protein>
    <submittedName>
        <fullName evidence="13">RimK family alpha-L-glutamate ligase</fullName>
    </submittedName>
</protein>
<keyword evidence="6 10" id="KW-0067">ATP-binding</keyword>
<feature type="transmembrane region" description="Helical" evidence="11">
    <location>
        <begin position="428"/>
        <end position="449"/>
    </location>
</feature>
<evidence type="ECO:0000256" key="9">
    <source>
        <dbReference type="ARBA" id="ARBA00023211"/>
    </source>
</evidence>
<keyword evidence="3 13" id="KW-0436">Ligase</keyword>
<dbReference type="NCBIfam" id="TIGR00768">
    <property type="entry name" value="rimK_fam"/>
    <property type="match status" value="1"/>
</dbReference>
<dbReference type="AlphaFoldDB" id="A0A502FYJ7"/>
<keyword evidence="7" id="KW-0460">Magnesium</keyword>
<dbReference type="PROSITE" id="PS50975">
    <property type="entry name" value="ATP_GRASP"/>
    <property type="match status" value="1"/>
</dbReference>
<evidence type="ECO:0000256" key="7">
    <source>
        <dbReference type="ARBA" id="ARBA00022842"/>
    </source>
</evidence>
<dbReference type="InterPro" id="IPR004666">
    <property type="entry name" value="Rp_bS6_RimK/Lys_biosynth_LsyX"/>
</dbReference>
<dbReference type="GO" id="GO:0006412">
    <property type="term" value="P:translation"/>
    <property type="evidence" value="ECO:0007669"/>
    <property type="project" value="UniProtKB-KW"/>
</dbReference>
<dbReference type="Gene3D" id="3.40.50.20">
    <property type="match status" value="1"/>
</dbReference>
<keyword evidence="11" id="KW-0472">Membrane</keyword>
<keyword evidence="5 10" id="KW-0547">Nucleotide-binding</keyword>
<feature type="domain" description="ATP-grasp" evidence="12">
    <location>
        <begin position="119"/>
        <end position="303"/>
    </location>
</feature>
<keyword evidence="11" id="KW-0812">Transmembrane</keyword>
<dbReference type="GO" id="GO:0005737">
    <property type="term" value="C:cytoplasm"/>
    <property type="evidence" value="ECO:0007669"/>
    <property type="project" value="TreeGrafter"/>
</dbReference>
<comment type="cofactor">
    <cofactor evidence="1">
        <name>Mn(2+)</name>
        <dbReference type="ChEBI" id="CHEBI:29035"/>
    </cofactor>
</comment>
<dbReference type="InterPro" id="IPR013651">
    <property type="entry name" value="ATP-grasp_RimK-type"/>
</dbReference>
<evidence type="ECO:0000313" key="14">
    <source>
        <dbReference type="Proteomes" id="UP000319931"/>
    </source>
</evidence>
<keyword evidence="9" id="KW-0464">Manganese</keyword>